<dbReference type="AlphaFoldDB" id="A0AAD2D950"/>
<dbReference type="Proteomes" id="UP001295684">
    <property type="component" value="Unassembled WGS sequence"/>
</dbReference>
<proteinExistence type="predicted"/>
<comment type="caution">
    <text evidence="2">The sequence shown here is derived from an EMBL/GenBank/DDBJ whole genome shotgun (WGS) entry which is preliminary data.</text>
</comment>
<organism evidence="2 3">
    <name type="scientific">Euplotes crassus</name>
    <dbReference type="NCBI Taxonomy" id="5936"/>
    <lineage>
        <taxon>Eukaryota</taxon>
        <taxon>Sar</taxon>
        <taxon>Alveolata</taxon>
        <taxon>Ciliophora</taxon>
        <taxon>Intramacronucleata</taxon>
        <taxon>Spirotrichea</taxon>
        <taxon>Hypotrichia</taxon>
        <taxon>Euplotida</taxon>
        <taxon>Euplotidae</taxon>
        <taxon>Moneuplotes</taxon>
    </lineage>
</organism>
<dbReference type="EMBL" id="CAMPGE010026435">
    <property type="protein sequence ID" value="CAI2384125.1"/>
    <property type="molecule type" value="Genomic_DNA"/>
</dbReference>
<name>A0AAD2D950_EUPCR</name>
<feature type="compositionally biased region" description="Polar residues" evidence="1">
    <location>
        <begin position="535"/>
        <end position="550"/>
    </location>
</feature>
<keyword evidence="3" id="KW-1185">Reference proteome</keyword>
<feature type="compositionally biased region" description="Polar residues" evidence="1">
    <location>
        <begin position="356"/>
        <end position="365"/>
    </location>
</feature>
<accession>A0AAD2D950</accession>
<feature type="region of interest" description="Disordered" evidence="1">
    <location>
        <begin position="131"/>
        <end position="174"/>
    </location>
</feature>
<feature type="region of interest" description="Disordered" evidence="1">
    <location>
        <begin position="528"/>
        <end position="550"/>
    </location>
</feature>
<reference evidence="2" key="1">
    <citation type="submission" date="2023-07" db="EMBL/GenBank/DDBJ databases">
        <authorList>
            <consortium name="AG Swart"/>
            <person name="Singh M."/>
            <person name="Singh A."/>
            <person name="Seah K."/>
            <person name="Emmerich C."/>
        </authorList>
    </citation>
    <scope>NUCLEOTIDE SEQUENCE</scope>
    <source>
        <strain evidence="2">DP1</strain>
    </source>
</reference>
<sequence length="660" mass="76979">MQSFSNRRRKVKKKNSDCIDFHQKASECLKATEMNYADYKNVIEDHISNVKKPYVPDFGIEEELHLTHKPASNYMNLTDEDQLGHSQKTAMKANSNWMLIADYVNKVPKNEKVFRVIQKINSMRDQAMILAAKDSQSKKRKNRNRLMSKDKKVLDISPPNAADKPSQDSPKELKENEGISWLKDWMIKNNAKAMKNLHKPRRVHLKDRSFAFSKSKSNLRTENATTKLNSTFAGRVYQNFSPDLRKPSPNQDLNDSFIKCVPVSPESSHKNIEESMDIKNIEKSIKKLSELKSLVNQTFMRKSWTRNFNDDRKASLSLIKMHLIPSKDKVIKENLSLDKSDNFGDASFPNPEFKRTNLTSQFSPSKRSHERDLLKGSSNELDLMKKYLNESERVLKIIVKKLSQLFKTMKQVLRFPRKNEIKESMKLYKQLCMPNKKNPVIPPEHEDNIKIFILQDLISLVRNKCTGQKLNFKIFMATNRLYSHPEVLEVIKQVKYFTQNSFSKNYESDKMKKVNIQTVLKEIRRDERMEEGDLSISSPSPTREYDSSNPQYNFSMCREEAKQSMRDRSACPSIIKEILQNKLVPKSNRQHRREKIMKKGVSSNLAPIINTFSSKRQNKSLKEQRTVRIQRFSKGQPDSEVVHFPKPLGTYKNRLLKIYN</sequence>
<evidence type="ECO:0000256" key="1">
    <source>
        <dbReference type="SAM" id="MobiDB-lite"/>
    </source>
</evidence>
<evidence type="ECO:0000313" key="2">
    <source>
        <dbReference type="EMBL" id="CAI2384125.1"/>
    </source>
</evidence>
<evidence type="ECO:0000313" key="3">
    <source>
        <dbReference type="Proteomes" id="UP001295684"/>
    </source>
</evidence>
<protein>
    <submittedName>
        <fullName evidence="2">Uncharacterized protein</fullName>
    </submittedName>
</protein>
<feature type="compositionally biased region" description="Basic and acidic residues" evidence="1">
    <location>
        <begin position="165"/>
        <end position="174"/>
    </location>
</feature>
<feature type="region of interest" description="Disordered" evidence="1">
    <location>
        <begin position="346"/>
        <end position="373"/>
    </location>
</feature>
<gene>
    <name evidence="2" type="ORF">ECRASSUSDP1_LOCUS25646</name>
</gene>